<dbReference type="Pfam" id="PF13556">
    <property type="entry name" value="HTH_30"/>
    <property type="match status" value="1"/>
</dbReference>
<dbReference type="Proteomes" id="UP001190336">
    <property type="component" value="Chromosome"/>
</dbReference>
<evidence type="ECO:0000256" key="1">
    <source>
        <dbReference type="ARBA" id="ARBA00006754"/>
    </source>
</evidence>
<dbReference type="InterPro" id="IPR042070">
    <property type="entry name" value="PucR_C-HTH_sf"/>
</dbReference>
<evidence type="ECO:0000313" key="6">
    <source>
        <dbReference type="Proteomes" id="UP001190336"/>
    </source>
</evidence>
<dbReference type="InterPro" id="IPR041522">
    <property type="entry name" value="CdaR_GGDEF"/>
</dbReference>
<comment type="similarity">
    <text evidence="1">Belongs to the CdaR family.</text>
</comment>
<feature type="domain" description="RsbT co-antagonist protein RsbRD N-terminal" evidence="3">
    <location>
        <begin position="29"/>
        <end position="172"/>
    </location>
</feature>
<feature type="domain" description="PucR C-terminal helix-turn-helix" evidence="2">
    <location>
        <begin position="358"/>
        <end position="413"/>
    </location>
</feature>
<dbReference type="InterPro" id="IPR051448">
    <property type="entry name" value="CdaR-like_regulators"/>
</dbReference>
<dbReference type="InterPro" id="IPR025751">
    <property type="entry name" value="RsbRD_N_dom"/>
</dbReference>
<name>A0ABM9L918_9MYCO</name>
<organism evidence="5 6">
    <name type="scientific">[Mycobacterium] kokjensenii</name>
    <dbReference type="NCBI Taxonomy" id="3064287"/>
    <lineage>
        <taxon>Bacteria</taxon>
        <taxon>Bacillati</taxon>
        <taxon>Actinomycetota</taxon>
        <taxon>Actinomycetes</taxon>
        <taxon>Mycobacteriales</taxon>
        <taxon>Mycobacteriaceae</taxon>
        <taxon>Mycolicibacter</taxon>
    </lineage>
</organism>
<accession>A0ABM9L918</accession>
<protein>
    <submittedName>
        <fullName evidence="5">Helix-turn-helix domain-containing protein</fullName>
    </submittedName>
</protein>
<dbReference type="EMBL" id="OY726394">
    <property type="protein sequence ID" value="CAJ1494949.1"/>
    <property type="molecule type" value="Genomic_DNA"/>
</dbReference>
<dbReference type="Pfam" id="PF17853">
    <property type="entry name" value="GGDEF_2"/>
    <property type="match status" value="1"/>
</dbReference>
<dbReference type="Pfam" id="PF14361">
    <property type="entry name" value="RsbRD_N"/>
    <property type="match status" value="1"/>
</dbReference>
<evidence type="ECO:0000313" key="5">
    <source>
        <dbReference type="EMBL" id="CAJ1494949.1"/>
    </source>
</evidence>
<dbReference type="PANTHER" id="PTHR33744:SF1">
    <property type="entry name" value="DNA-BINDING TRANSCRIPTIONAL ACTIVATOR ADER"/>
    <property type="match status" value="1"/>
</dbReference>
<proteinExistence type="inferred from homology"/>
<dbReference type="RefSeq" id="WP_308475913.1">
    <property type="nucleotide sequence ID" value="NZ_OY726394.1"/>
</dbReference>
<reference evidence="5 6" key="1">
    <citation type="submission" date="2023-08" db="EMBL/GenBank/DDBJ databases">
        <authorList>
            <person name="Folkvardsen B D."/>
            <person name="Norman A."/>
        </authorList>
    </citation>
    <scope>NUCLEOTIDE SEQUENCE [LARGE SCALE GENOMIC DNA]</scope>
    <source>
        <strain evidence="5 6">Mu0083</strain>
    </source>
</reference>
<gene>
    <name evidence="5" type="ORF">MU0083_000981</name>
</gene>
<evidence type="ECO:0000259" key="3">
    <source>
        <dbReference type="Pfam" id="PF14361"/>
    </source>
</evidence>
<evidence type="ECO:0000259" key="2">
    <source>
        <dbReference type="Pfam" id="PF13556"/>
    </source>
</evidence>
<feature type="domain" description="CdaR GGDEF-like" evidence="4">
    <location>
        <begin position="189"/>
        <end position="303"/>
    </location>
</feature>
<evidence type="ECO:0000259" key="4">
    <source>
        <dbReference type="Pfam" id="PF17853"/>
    </source>
</evidence>
<dbReference type="PANTHER" id="PTHR33744">
    <property type="entry name" value="CARBOHYDRATE DIACID REGULATOR"/>
    <property type="match status" value="1"/>
</dbReference>
<sequence length="424" mass="46866">MVEPSYEDVTGVAQSAAATIAKLENRFGEIARAVQQRVMDEIAEMRDDIPLLDLLQASVEQNVDAVLSAIQYGIPIQQIEPPSAALEHARRLAQRGVSVNVLIRAYRFGQQTLLDVVLDQIRIAEPDPERSLAVYQQITATTFGYIDRISQEVIAVYQNERDRWLETQNSARALRVRELLDSDTVDDGEQSAAIGYPLDRLHLAVVVWWREPYVADGMVRMDRFVRALSEFVGRQDRPLFVAADRMTGWGWIPLAADASSDAVVARARAFAKAQHHAPLLAIGDPLSGLDGFRRSHRRAVAASAVAIAAGPHAETVVANNDPGLSAAALLGSNVEAAQEWVGEVLGPLAGATDSDERLRETLRVFLHAGSSYKAAARQLDLHFNSVKYRVARAEERRGRPIVDDRLEVELALLLCRWFRNAVLQ</sequence>
<keyword evidence="6" id="KW-1185">Reference proteome</keyword>
<dbReference type="Gene3D" id="1.10.10.2840">
    <property type="entry name" value="PucR C-terminal helix-turn-helix domain"/>
    <property type="match status" value="1"/>
</dbReference>
<dbReference type="InterPro" id="IPR025736">
    <property type="entry name" value="PucR_C-HTH_dom"/>
</dbReference>